<proteinExistence type="predicted"/>
<organism evidence="1">
    <name type="scientific">viral metagenome</name>
    <dbReference type="NCBI Taxonomy" id="1070528"/>
    <lineage>
        <taxon>unclassified sequences</taxon>
        <taxon>metagenomes</taxon>
        <taxon>organismal metagenomes</taxon>
    </lineage>
</organism>
<name>A0A6C0FAG4_9ZZZZ</name>
<reference evidence="1" key="1">
    <citation type="journal article" date="2020" name="Nature">
        <title>Giant virus diversity and host interactions through global metagenomics.</title>
        <authorList>
            <person name="Schulz F."/>
            <person name="Roux S."/>
            <person name="Paez-Espino D."/>
            <person name="Jungbluth S."/>
            <person name="Walsh D.A."/>
            <person name="Denef V.J."/>
            <person name="McMahon K.D."/>
            <person name="Konstantinidis K.T."/>
            <person name="Eloe-Fadrosh E.A."/>
            <person name="Kyrpides N.C."/>
            <person name="Woyke T."/>
        </authorList>
    </citation>
    <scope>NUCLEOTIDE SEQUENCE</scope>
    <source>
        <strain evidence="1">GVMAG-S-ERX556049-19</strain>
    </source>
</reference>
<dbReference type="AlphaFoldDB" id="A0A6C0FAG4"/>
<accession>A0A6C0FAG4</accession>
<evidence type="ECO:0000313" key="1">
    <source>
        <dbReference type="EMBL" id="QHT38202.1"/>
    </source>
</evidence>
<sequence length="234" mass="27080">MTEADKINSVAIIDFVENEKITFPEPVNETIALPESINTESINEKTATQKYSDRILKYLNVSRYYKLVNGLGPQLNDRKSRFDKSDIIEQSIDIYSNGTFKWVDQEGYDLLDEEQNVKIEVKYEDHGLFTNKGNNKGYIQYKIKNTLKELTTASLTNPADYYLFLELNGMALISYKDMEEYLSITKAKDGITSKIPFGKVELFSQNDKKELSELSINYKDEKHLLQRKIIDLIK</sequence>
<dbReference type="EMBL" id="MN738828">
    <property type="protein sequence ID" value="QHT38202.1"/>
    <property type="molecule type" value="Genomic_DNA"/>
</dbReference>
<protein>
    <submittedName>
        <fullName evidence="1">Uncharacterized protein</fullName>
    </submittedName>
</protein>